<evidence type="ECO:0000256" key="7">
    <source>
        <dbReference type="ARBA" id="ARBA00024034"/>
    </source>
</evidence>
<dbReference type="FunFam" id="3.30.160.20:FF:000037">
    <property type="entry name" value="39S ribosomal protein L44, mitochondrial"/>
    <property type="match status" value="1"/>
</dbReference>
<dbReference type="SUPFAM" id="SSF54768">
    <property type="entry name" value="dsRNA-binding domain-like"/>
    <property type="match status" value="1"/>
</dbReference>
<dbReference type="SUPFAM" id="SSF69065">
    <property type="entry name" value="RNase III domain-like"/>
    <property type="match status" value="1"/>
</dbReference>
<dbReference type="Gene3D" id="3.30.160.20">
    <property type="match status" value="1"/>
</dbReference>
<comment type="subcellular location">
    <subcellularLocation>
        <location evidence="1">Mitochondrion</location>
    </subcellularLocation>
</comment>
<dbReference type="GO" id="GO:0006396">
    <property type="term" value="P:RNA processing"/>
    <property type="evidence" value="ECO:0007669"/>
    <property type="project" value="InterPro"/>
</dbReference>
<evidence type="ECO:0000256" key="4">
    <source>
        <dbReference type="ARBA" id="ARBA00022980"/>
    </source>
</evidence>
<evidence type="ECO:0000256" key="5">
    <source>
        <dbReference type="ARBA" id="ARBA00023128"/>
    </source>
</evidence>
<evidence type="ECO:0000313" key="12">
    <source>
        <dbReference type="EMBL" id="CAG4635076.1"/>
    </source>
</evidence>
<evidence type="ECO:0000256" key="1">
    <source>
        <dbReference type="ARBA" id="ARBA00004173"/>
    </source>
</evidence>
<keyword evidence="5" id="KW-0496">Mitochondrion</keyword>
<feature type="domain" description="RNase III" evidence="11">
    <location>
        <begin position="102"/>
        <end position="231"/>
    </location>
</feature>
<dbReference type="InterPro" id="IPR036389">
    <property type="entry name" value="RNase_III_sf"/>
</dbReference>
<evidence type="ECO:0000259" key="10">
    <source>
        <dbReference type="PROSITE" id="PS50137"/>
    </source>
</evidence>
<dbReference type="CDD" id="cd19874">
    <property type="entry name" value="DSRM_MRPL44"/>
    <property type="match status" value="1"/>
</dbReference>
<feature type="domain" description="DRBM" evidence="10">
    <location>
        <begin position="260"/>
        <end position="330"/>
    </location>
</feature>
<dbReference type="AlphaFoldDB" id="A0A9N6WSW1"/>
<dbReference type="Gene3D" id="1.10.1520.10">
    <property type="entry name" value="Ribonuclease III domain"/>
    <property type="match status" value="1"/>
</dbReference>
<dbReference type="PANTHER" id="PTHR11207">
    <property type="entry name" value="RIBONUCLEASE III"/>
    <property type="match status" value="1"/>
</dbReference>
<evidence type="ECO:0000256" key="8">
    <source>
        <dbReference type="ARBA" id="ARBA00035187"/>
    </source>
</evidence>
<dbReference type="PROSITE" id="PS50137">
    <property type="entry name" value="DS_RBD"/>
    <property type="match status" value="1"/>
</dbReference>
<dbReference type="InterPro" id="IPR055189">
    <property type="entry name" value="RM44_endonuclase"/>
</dbReference>
<dbReference type="InterPro" id="IPR000999">
    <property type="entry name" value="RNase_III_dom"/>
</dbReference>
<evidence type="ECO:0000256" key="6">
    <source>
        <dbReference type="ARBA" id="ARBA00023274"/>
    </source>
</evidence>
<dbReference type="GO" id="GO:0070877">
    <property type="term" value="C:microprocessor complex"/>
    <property type="evidence" value="ECO:0007669"/>
    <property type="project" value="TreeGrafter"/>
</dbReference>
<gene>
    <name evidence="12" type="primary">EOG090X0DYO</name>
</gene>
<reference evidence="12" key="1">
    <citation type="submission" date="2021-04" db="EMBL/GenBank/DDBJ databases">
        <authorList>
            <person name="Cornetti L."/>
        </authorList>
    </citation>
    <scope>NUCLEOTIDE SEQUENCE</scope>
</reference>
<dbReference type="CDD" id="cd00593">
    <property type="entry name" value="RIBOc"/>
    <property type="match status" value="1"/>
</dbReference>
<dbReference type="PROSITE" id="PS50142">
    <property type="entry name" value="RNASE_3_2"/>
    <property type="match status" value="1"/>
</dbReference>
<dbReference type="GO" id="GO:0005762">
    <property type="term" value="C:mitochondrial large ribosomal subunit"/>
    <property type="evidence" value="ECO:0007669"/>
    <property type="project" value="TreeGrafter"/>
</dbReference>
<keyword evidence="2 9" id="KW-0694">RNA-binding</keyword>
<name>A0A9N6WSW1_9CRUS</name>
<dbReference type="FunFam" id="1.10.1520.10:FF:000039">
    <property type="entry name" value="39S ribosomal protein L44, mitochondrial"/>
    <property type="match status" value="1"/>
</dbReference>
<comment type="similarity">
    <text evidence="7">Belongs to the ribonuclease III family. Mitochondrion-specific ribosomal protein mL44 subfamily.</text>
</comment>
<dbReference type="Pfam" id="PF22892">
    <property type="entry name" value="DSRM_MRPL44"/>
    <property type="match status" value="1"/>
</dbReference>
<keyword evidence="3" id="KW-0809">Transit peptide</keyword>
<sequence length="375" mass="41768">MVTKSSSSKFPLILSSSKNWIDATSSSANVNTGYNNVVNIKNVGITLLSRRHFRPKWSAPTLRELKRRKDIETEKAQLKGEPTVFHRSTFLEWNYDAELFAFGNRLGEKFEDALLRQALTHRSYVERENKKLESVGVESSLDLKLNDDLAVDGGLMITRFIKGYLRAVFTSAPEEMILAVHDYLVSTSVLADVGKHIGLGEIMLCADFPCQPETYVKSLQAIVAALEKSSGEERARTFVQDMILPQLYGKDVNELWNVANPVGTLASILKREGKAEPEFRLTKHTGSNTILAVYHVGVYSDKNFIAEGAGESIEIAQEMAAREALKRFFNTEDSAKALPFGRQLKAIQAKVVKLENQPNIPLSEWASGKVSIVSQ</sequence>
<dbReference type="InterPro" id="IPR014720">
    <property type="entry name" value="dsRBD_dom"/>
</dbReference>
<dbReference type="PANTHER" id="PTHR11207:SF5">
    <property type="entry name" value="LARGE RIBOSOMAL SUBUNIT PROTEIN ML44"/>
    <property type="match status" value="1"/>
</dbReference>
<evidence type="ECO:0000259" key="11">
    <source>
        <dbReference type="PROSITE" id="PS50142"/>
    </source>
</evidence>
<organism evidence="12">
    <name type="scientific">Alona affinis</name>
    <dbReference type="NCBI Taxonomy" id="381656"/>
    <lineage>
        <taxon>Eukaryota</taxon>
        <taxon>Metazoa</taxon>
        <taxon>Ecdysozoa</taxon>
        <taxon>Arthropoda</taxon>
        <taxon>Crustacea</taxon>
        <taxon>Branchiopoda</taxon>
        <taxon>Diplostraca</taxon>
        <taxon>Cladocera</taxon>
        <taxon>Anomopoda</taxon>
        <taxon>Chydoridae</taxon>
        <taxon>Alona</taxon>
    </lineage>
</organism>
<evidence type="ECO:0000256" key="3">
    <source>
        <dbReference type="ARBA" id="ARBA00022946"/>
    </source>
</evidence>
<dbReference type="Pfam" id="PF22935">
    <property type="entry name" value="RM44_endonuclase"/>
    <property type="match status" value="1"/>
</dbReference>
<evidence type="ECO:0000256" key="2">
    <source>
        <dbReference type="ARBA" id="ARBA00022884"/>
    </source>
</evidence>
<dbReference type="GO" id="GO:0003725">
    <property type="term" value="F:double-stranded RNA binding"/>
    <property type="evidence" value="ECO:0007669"/>
    <property type="project" value="InterPro"/>
</dbReference>
<accession>A0A9N6WSW1</accession>
<keyword evidence="6" id="KW-0687">Ribonucleoprotein</keyword>
<dbReference type="EMBL" id="OC978421">
    <property type="protein sequence ID" value="CAG4635076.1"/>
    <property type="molecule type" value="Genomic_DNA"/>
</dbReference>
<keyword evidence="4" id="KW-0689">Ribosomal protein</keyword>
<dbReference type="GO" id="GO:0070125">
    <property type="term" value="P:mitochondrial translational elongation"/>
    <property type="evidence" value="ECO:0007669"/>
    <property type="project" value="TreeGrafter"/>
</dbReference>
<proteinExistence type="inferred from homology"/>
<protein>
    <recommendedName>
        <fullName evidence="8">Large ribosomal subunit protein mL44</fullName>
    </recommendedName>
</protein>
<evidence type="ECO:0000256" key="9">
    <source>
        <dbReference type="PROSITE-ProRule" id="PRU00266"/>
    </source>
</evidence>
<dbReference type="InterPro" id="IPR044444">
    <property type="entry name" value="Ribosomal_mL44_DSRM_metazoa"/>
</dbReference>
<dbReference type="GO" id="GO:0004525">
    <property type="term" value="F:ribonuclease III activity"/>
    <property type="evidence" value="ECO:0007669"/>
    <property type="project" value="InterPro"/>
</dbReference>